<keyword evidence="1" id="KW-1133">Transmembrane helix</keyword>
<organism evidence="2 3">
    <name type="scientific">Meganyctiphanes norvegica</name>
    <name type="common">Northern krill</name>
    <name type="synonym">Thysanopoda norvegica</name>
    <dbReference type="NCBI Taxonomy" id="48144"/>
    <lineage>
        <taxon>Eukaryota</taxon>
        <taxon>Metazoa</taxon>
        <taxon>Ecdysozoa</taxon>
        <taxon>Arthropoda</taxon>
        <taxon>Crustacea</taxon>
        <taxon>Multicrustacea</taxon>
        <taxon>Malacostraca</taxon>
        <taxon>Eumalacostraca</taxon>
        <taxon>Eucarida</taxon>
        <taxon>Euphausiacea</taxon>
        <taxon>Euphausiidae</taxon>
        <taxon>Meganyctiphanes</taxon>
    </lineage>
</organism>
<evidence type="ECO:0000313" key="2">
    <source>
        <dbReference type="EMBL" id="CAL4152706.1"/>
    </source>
</evidence>
<feature type="non-terminal residue" evidence="2">
    <location>
        <position position="103"/>
    </location>
</feature>
<proteinExistence type="predicted"/>
<sequence>PQRDPISVLVTQKQSHREDLAPCPLVAMTTFSAHGILFLLMGAAAGVVANVQPSGIFTLDSIDYLQLSGLLEVAERTEPFSCWCSETQGPDDSCPVMVPATSQ</sequence>
<accession>A0AAV2S3W2</accession>
<protein>
    <submittedName>
        <fullName evidence="2">Uncharacterized protein</fullName>
    </submittedName>
</protein>
<feature type="transmembrane region" description="Helical" evidence="1">
    <location>
        <begin position="25"/>
        <end position="49"/>
    </location>
</feature>
<keyword evidence="1" id="KW-0812">Transmembrane</keyword>
<keyword evidence="3" id="KW-1185">Reference proteome</keyword>
<feature type="non-terminal residue" evidence="2">
    <location>
        <position position="1"/>
    </location>
</feature>
<dbReference type="AlphaFoldDB" id="A0AAV2S3W2"/>
<keyword evidence="1" id="KW-0472">Membrane</keyword>
<reference evidence="2 3" key="1">
    <citation type="submission" date="2024-05" db="EMBL/GenBank/DDBJ databases">
        <authorList>
            <person name="Wallberg A."/>
        </authorList>
    </citation>
    <scope>NUCLEOTIDE SEQUENCE [LARGE SCALE GENOMIC DNA]</scope>
</reference>
<evidence type="ECO:0000256" key="1">
    <source>
        <dbReference type="SAM" id="Phobius"/>
    </source>
</evidence>
<dbReference type="Proteomes" id="UP001497623">
    <property type="component" value="Unassembled WGS sequence"/>
</dbReference>
<name>A0AAV2S3W2_MEGNR</name>
<dbReference type="EMBL" id="CAXKWB010039166">
    <property type="protein sequence ID" value="CAL4152706.1"/>
    <property type="molecule type" value="Genomic_DNA"/>
</dbReference>
<comment type="caution">
    <text evidence="2">The sequence shown here is derived from an EMBL/GenBank/DDBJ whole genome shotgun (WGS) entry which is preliminary data.</text>
</comment>
<gene>
    <name evidence="2" type="ORF">MNOR_LOCUS31045</name>
</gene>
<evidence type="ECO:0000313" key="3">
    <source>
        <dbReference type="Proteomes" id="UP001497623"/>
    </source>
</evidence>